<evidence type="ECO:0000259" key="6">
    <source>
        <dbReference type="PROSITE" id="PS50983"/>
    </source>
</evidence>
<dbReference type="Gene3D" id="3.40.50.1980">
    <property type="entry name" value="Nitrogenase molybdenum iron protein domain"/>
    <property type="match status" value="2"/>
</dbReference>
<evidence type="ECO:0000256" key="1">
    <source>
        <dbReference type="ARBA" id="ARBA00004196"/>
    </source>
</evidence>
<accession>A0AA46TL93</accession>
<dbReference type="PROSITE" id="PS51257">
    <property type="entry name" value="PROKAR_LIPOPROTEIN"/>
    <property type="match status" value="1"/>
</dbReference>
<proteinExistence type="inferred from homology"/>
<evidence type="ECO:0000256" key="5">
    <source>
        <dbReference type="SAM" id="SignalP"/>
    </source>
</evidence>
<dbReference type="RefSeq" id="WP_271636300.1">
    <property type="nucleotide sequence ID" value="NZ_CP094970.1"/>
</dbReference>
<evidence type="ECO:0000256" key="4">
    <source>
        <dbReference type="ARBA" id="ARBA00022729"/>
    </source>
</evidence>
<evidence type="ECO:0000313" key="7">
    <source>
        <dbReference type="EMBL" id="UYM07330.1"/>
    </source>
</evidence>
<dbReference type="Pfam" id="PF01497">
    <property type="entry name" value="Peripla_BP_2"/>
    <property type="match status" value="1"/>
</dbReference>
<dbReference type="KEGG" id="sgrg:L0C25_09725"/>
<sequence>MNFAVRRTAALLATGLFALAGCGSDSSDADSGGGATGDASAYPVTVETSFGSVEIEEPPERVVTIGFSDQDFALALGVEPVGVREFLGYDAPNRPWAPVSVRGKEIPTVGAEELDVEDVAALQPDLILGLNSYIDEQTYDLLDDIAPTVAEPETAAPTWQDQTLTTGKALGLEDEAEALVAETKQRFATVREEHPEFDGASAAFGFGVGSGAVYAMGTDDYRTGWLTDLGFELPDKSGELSEEKLEPLDQDVLAIEAANQDLTGSELFQSLDVVESNRTVDLGQFSDDFAGALGFNSPLSLPYVLEVAVPRLAAATDDDPSTKPAPYPKD</sequence>
<dbReference type="EMBL" id="CP094970">
    <property type="protein sequence ID" value="UYM07330.1"/>
    <property type="molecule type" value="Genomic_DNA"/>
</dbReference>
<dbReference type="GO" id="GO:0030288">
    <property type="term" value="C:outer membrane-bounded periplasmic space"/>
    <property type="evidence" value="ECO:0007669"/>
    <property type="project" value="TreeGrafter"/>
</dbReference>
<evidence type="ECO:0000313" key="8">
    <source>
        <dbReference type="Proteomes" id="UP001164390"/>
    </source>
</evidence>
<dbReference type="InterPro" id="IPR051313">
    <property type="entry name" value="Bact_iron-sidero_bind"/>
</dbReference>
<comment type="similarity">
    <text evidence="2">Belongs to the bacterial solute-binding protein 8 family.</text>
</comment>
<dbReference type="Proteomes" id="UP001164390">
    <property type="component" value="Chromosome"/>
</dbReference>
<dbReference type="GO" id="GO:1901678">
    <property type="term" value="P:iron coordination entity transport"/>
    <property type="evidence" value="ECO:0007669"/>
    <property type="project" value="UniProtKB-ARBA"/>
</dbReference>
<dbReference type="PROSITE" id="PS50983">
    <property type="entry name" value="FE_B12_PBP"/>
    <property type="match status" value="1"/>
</dbReference>
<dbReference type="PANTHER" id="PTHR30532:SF24">
    <property type="entry name" value="FERRIC ENTEROBACTIN-BINDING PERIPLASMIC PROTEIN FEPB"/>
    <property type="match status" value="1"/>
</dbReference>
<protein>
    <submittedName>
        <fullName evidence="7">ABC transporter substrate-binding protein</fullName>
    </submittedName>
</protein>
<dbReference type="SUPFAM" id="SSF53807">
    <property type="entry name" value="Helical backbone' metal receptor"/>
    <property type="match status" value="1"/>
</dbReference>
<dbReference type="CDD" id="cd01146">
    <property type="entry name" value="FhuD"/>
    <property type="match status" value="1"/>
</dbReference>
<dbReference type="InterPro" id="IPR002491">
    <property type="entry name" value="ABC_transptr_periplasmic_BD"/>
</dbReference>
<dbReference type="AlphaFoldDB" id="A0AA46TL93"/>
<keyword evidence="4 5" id="KW-0732">Signal</keyword>
<keyword evidence="8" id="KW-1185">Reference proteome</keyword>
<gene>
    <name evidence="7" type="ORF">L0C25_09725</name>
</gene>
<feature type="signal peptide" evidence="5">
    <location>
        <begin position="1"/>
        <end position="20"/>
    </location>
</feature>
<reference evidence="7" key="1">
    <citation type="submission" date="2022-01" db="EMBL/GenBank/DDBJ databases">
        <title>Nocardioidaceae gen. sp. A5X3R13.</title>
        <authorList>
            <person name="Lopez Marin M.A."/>
            <person name="Uhlik O."/>
        </authorList>
    </citation>
    <scope>NUCLEOTIDE SEQUENCE</scope>
    <source>
        <strain evidence="7">A5X3R13</strain>
    </source>
</reference>
<evidence type="ECO:0000256" key="3">
    <source>
        <dbReference type="ARBA" id="ARBA00022448"/>
    </source>
</evidence>
<feature type="domain" description="Fe/B12 periplasmic-binding" evidence="6">
    <location>
        <begin position="61"/>
        <end position="316"/>
    </location>
</feature>
<dbReference type="PANTHER" id="PTHR30532">
    <property type="entry name" value="IRON III DICITRATE-BINDING PERIPLASMIC PROTEIN"/>
    <property type="match status" value="1"/>
</dbReference>
<evidence type="ECO:0000256" key="2">
    <source>
        <dbReference type="ARBA" id="ARBA00008814"/>
    </source>
</evidence>
<organism evidence="7 8">
    <name type="scientific">Solicola gregarius</name>
    <dbReference type="NCBI Taxonomy" id="2908642"/>
    <lineage>
        <taxon>Bacteria</taxon>
        <taxon>Bacillati</taxon>
        <taxon>Actinomycetota</taxon>
        <taxon>Actinomycetes</taxon>
        <taxon>Propionibacteriales</taxon>
        <taxon>Nocardioidaceae</taxon>
        <taxon>Solicola</taxon>
    </lineage>
</organism>
<keyword evidence="3" id="KW-0813">Transport</keyword>
<name>A0AA46TL93_9ACTN</name>
<feature type="chain" id="PRO_5041319114" evidence="5">
    <location>
        <begin position="21"/>
        <end position="330"/>
    </location>
</feature>
<comment type="subcellular location">
    <subcellularLocation>
        <location evidence="1">Cell envelope</location>
    </subcellularLocation>
</comment>